<evidence type="ECO:0000313" key="3">
    <source>
        <dbReference type="Proteomes" id="UP000052946"/>
    </source>
</evidence>
<feature type="region of interest" description="Disordered" evidence="1">
    <location>
        <begin position="558"/>
        <end position="580"/>
    </location>
</feature>
<reference evidence="2 3" key="2">
    <citation type="journal article" date="2016" name="Genome Announc.">
        <title>Draft Genome Sequence of Oceanobacillus picturae Heshi-B3, Isolated from Fermented Rice Bran in a Traditional Japanese Seafood Dish.</title>
        <authorList>
            <person name="Akuzawa S."/>
            <person name="Nagaoka J."/>
            <person name="Kanekatsu M."/>
            <person name="Kanesaki Y."/>
            <person name="Suzuki T."/>
        </authorList>
    </citation>
    <scope>NUCLEOTIDE SEQUENCE [LARGE SCALE GENOMIC DNA]</scope>
    <source>
        <strain evidence="2 3">Heshi-B3</strain>
    </source>
</reference>
<dbReference type="EMBL" id="BBXV01000022">
    <property type="protein sequence ID" value="GAQ17802.1"/>
    <property type="molecule type" value="Genomic_DNA"/>
</dbReference>
<dbReference type="Proteomes" id="UP000052946">
    <property type="component" value="Unassembled WGS sequence"/>
</dbReference>
<name>A0A0U9H528_9BACI</name>
<dbReference type="OrthoDB" id="2351076at2"/>
<proteinExistence type="predicted"/>
<feature type="compositionally biased region" description="Polar residues" evidence="1">
    <location>
        <begin position="564"/>
        <end position="574"/>
    </location>
</feature>
<organism evidence="2 3">
    <name type="scientific">Oceanobacillus picturae</name>
    <dbReference type="NCBI Taxonomy" id="171693"/>
    <lineage>
        <taxon>Bacteria</taxon>
        <taxon>Bacillati</taxon>
        <taxon>Bacillota</taxon>
        <taxon>Bacilli</taxon>
        <taxon>Bacillales</taxon>
        <taxon>Bacillaceae</taxon>
        <taxon>Oceanobacillus</taxon>
    </lineage>
</organism>
<gene>
    <name evidence="2" type="ORF">OPHB3_1739</name>
</gene>
<dbReference type="RefSeq" id="WP_058950046.1">
    <property type="nucleotide sequence ID" value="NZ_BBXV01000022.1"/>
</dbReference>
<sequence>MGIQKTGQSLRVLQPTPNTIKPGQVIKGSILKIYPENKAEIQLGSQKMVAQLEASLSAGGKYHFMVQSTDPVIQLKVIGEQLQQQDHLNSLNLLQQLGLKASKRNIVFLQQLIAKKIPFEKPQLTQSLHLLESSKDKQLTGKMLVEMISNRLPITKNVLEALQSVANSSFSGRLASAMPELDQANVQSNISQNLQKLVSNHAAISTESQLMGERINNQNLFHLLKLSGTIEPAQTFDTWKANITTEQSGRQINIPFQLSEAQLRNLQTVIDNRATLQQNAKLLLNSFHNLPESIANEGNLDTQLFSRLKEQFTQSVLPYLPKNTTYPASSMLQNNRHALSQVYEFLQNAASATPENIEVTMKQLRDVNLLMAASPKDQFLQHLKHTLSFTGYSYEHDLANKVIQEQTSLKGVLLQLIQQGDHNNNTTEQSKQLLHFINGLQLQSVQDTGNFLYASLQLPGEKLGLAKDLQLEFEGRKTEDGEIDSSHCRVLFYLDLTNLNQTIIDMTVQNRNISVTIYNQSEEELRPLAKDYQAVLKKGLNELDYHLSSVMFKPVREEELPGSKRQQSHPSSYQGVDFRI</sequence>
<reference evidence="3" key="1">
    <citation type="submission" date="2015-07" db="EMBL/GenBank/DDBJ databases">
        <title>Draft Genome Sequence of Oceanobacillus picturae Heshi-B3 that Was Isolated from Fermented Rice Bran with Aging Salted Mackerel, Which Was Named Heshiko as Traditional Fermented Seafood in Japan.</title>
        <authorList>
            <person name="Akuzawa S."/>
            <person name="Nakagawa J."/>
            <person name="Kanekatsu T."/>
            <person name="Kanesaki Y."/>
            <person name="Suzuki T."/>
        </authorList>
    </citation>
    <scope>NUCLEOTIDE SEQUENCE [LARGE SCALE GENOMIC DNA]</scope>
    <source>
        <strain evidence="3">Heshi-B3</strain>
    </source>
</reference>
<evidence type="ECO:0008006" key="4">
    <source>
        <dbReference type="Google" id="ProtNLM"/>
    </source>
</evidence>
<accession>A0A0U9H528</accession>
<evidence type="ECO:0000313" key="2">
    <source>
        <dbReference type="EMBL" id="GAQ17802.1"/>
    </source>
</evidence>
<evidence type="ECO:0000256" key="1">
    <source>
        <dbReference type="SAM" id="MobiDB-lite"/>
    </source>
</evidence>
<dbReference type="AlphaFoldDB" id="A0A0U9H528"/>
<comment type="caution">
    <text evidence="2">The sequence shown here is derived from an EMBL/GenBank/DDBJ whole genome shotgun (WGS) entry which is preliminary data.</text>
</comment>
<protein>
    <recommendedName>
        <fullName evidence="4">Flagellar hook-length control protein FliK</fullName>
    </recommendedName>
</protein>